<protein>
    <submittedName>
        <fullName evidence="1">Uncharacterized protein</fullName>
    </submittedName>
</protein>
<evidence type="ECO:0000313" key="1">
    <source>
        <dbReference type="EMBL" id="TFK63130.1"/>
    </source>
</evidence>
<accession>A0ACD3ABL7</accession>
<gene>
    <name evidence="1" type="ORF">BDN72DRAFT_847967</name>
</gene>
<dbReference type="EMBL" id="ML208538">
    <property type="protein sequence ID" value="TFK63130.1"/>
    <property type="molecule type" value="Genomic_DNA"/>
</dbReference>
<keyword evidence="2" id="KW-1185">Reference proteome</keyword>
<name>A0ACD3ABL7_9AGAR</name>
<proteinExistence type="predicted"/>
<reference evidence="1 2" key="1">
    <citation type="journal article" date="2019" name="Nat. Ecol. Evol.">
        <title>Megaphylogeny resolves global patterns of mushroom evolution.</title>
        <authorList>
            <person name="Varga T."/>
            <person name="Krizsan K."/>
            <person name="Foldi C."/>
            <person name="Dima B."/>
            <person name="Sanchez-Garcia M."/>
            <person name="Sanchez-Ramirez S."/>
            <person name="Szollosi G.J."/>
            <person name="Szarkandi J.G."/>
            <person name="Papp V."/>
            <person name="Albert L."/>
            <person name="Andreopoulos W."/>
            <person name="Angelini C."/>
            <person name="Antonin V."/>
            <person name="Barry K.W."/>
            <person name="Bougher N.L."/>
            <person name="Buchanan P."/>
            <person name="Buyck B."/>
            <person name="Bense V."/>
            <person name="Catcheside P."/>
            <person name="Chovatia M."/>
            <person name="Cooper J."/>
            <person name="Damon W."/>
            <person name="Desjardin D."/>
            <person name="Finy P."/>
            <person name="Geml J."/>
            <person name="Haridas S."/>
            <person name="Hughes K."/>
            <person name="Justo A."/>
            <person name="Karasinski D."/>
            <person name="Kautmanova I."/>
            <person name="Kiss B."/>
            <person name="Kocsube S."/>
            <person name="Kotiranta H."/>
            <person name="LaButti K.M."/>
            <person name="Lechner B.E."/>
            <person name="Liimatainen K."/>
            <person name="Lipzen A."/>
            <person name="Lukacs Z."/>
            <person name="Mihaltcheva S."/>
            <person name="Morgado L.N."/>
            <person name="Niskanen T."/>
            <person name="Noordeloos M.E."/>
            <person name="Ohm R.A."/>
            <person name="Ortiz-Santana B."/>
            <person name="Ovrebo C."/>
            <person name="Racz N."/>
            <person name="Riley R."/>
            <person name="Savchenko A."/>
            <person name="Shiryaev A."/>
            <person name="Soop K."/>
            <person name="Spirin V."/>
            <person name="Szebenyi C."/>
            <person name="Tomsovsky M."/>
            <person name="Tulloss R.E."/>
            <person name="Uehling J."/>
            <person name="Grigoriev I.V."/>
            <person name="Vagvolgyi C."/>
            <person name="Papp T."/>
            <person name="Martin F.M."/>
            <person name="Miettinen O."/>
            <person name="Hibbett D.S."/>
            <person name="Nagy L.G."/>
        </authorList>
    </citation>
    <scope>NUCLEOTIDE SEQUENCE [LARGE SCALE GENOMIC DNA]</scope>
    <source>
        <strain evidence="1 2">NL-1719</strain>
    </source>
</reference>
<dbReference type="Proteomes" id="UP000308600">
    <property type="component" value="Unassembled WGS sequence"/>
</dbReference>
<evidence type="ECO:0000313" key="2">
    <source>
        <dbReference type="Proteomes" id="UP000308600"/>
    </source>
</evidence>
<sequence>MTTTEPLDATLESSILGHLPLEILLEILLSVCASSQAGYCALTSVSKQLRQLLHQDGLRVVPVTLEEISQLHAFKCFLSAYPGIGQEVRYLWIMDRGYARGTGFVEPIILACNRVVSLACSTKTLGVICSQPTLEHVHCKELTLVEPWHRWMTLLPHPHTAQFCNQITHLRVSSGLGPDFNTAHFANLTHLAFSTSPIVEFMERHLAHLEPLQHLTMLVVTVFWWREQINGSASLEAAKLDDRIAILQCEKESDWSELNIWVECVSGGLGVWGRARRAQRQMRIMNKVVRNRVLPRKRAVALDGQYL</sequence>
<organism evidence="1 2">
    <name type="scientific">Pluteus cervinus</name>
    <dbReference type="NCBI Taxonomy" id="181527"/>
    <lineage>
        <taxon>Eukaryota</taxon>
        <taxon>Fungi</taxon>
        <taxon>Dikarya</taxon>
        <taxon>Basidiomycota</taxon>
        <taxon>Agaricomycotina</taxon>
        <taxon>Agaricomycetes</taxon>
        <taxon>Agaricomycetidae</taxon>
        <taxon>Agaricales</taxon>
        <taxon>Pluteineae</taxon>
        <taxon>Pluteaceae</taxon>
        <taxon>Pluteus</taxon>
    </lineage>
</organism>